<dbReference type="OrthoDB" id="408631at2759"/>
<protein>
    <recommendedName>
        <fullName evidence="2">Alpha/beta hydrolase fold-3 domain-containing protein</fullName>
    </recommendedName>
</protein>
<dbReference type="InterPro" id="IPR029058">
    <property type="entry name" value="AB_hydrolase_fold"/>
</dbReference>
<dbReference type="InterPro" id="IPR050300">
    <property type="entry name" value="GDXG_lipolytic_enzyme"/>
</dbReference>
<dbReference type="PANTHER" id="PTHR48081:SF8">
    <property type="entry name" value="ALPHA_BETA HYDROLASE FOLD-3 DOMAIN-CONTAINING PROTEIN-RELATED"/>
    <property type="match status" value="1"/>
</dbReference>
<organism evidence="3 4">
    <name type="scientific">Venustampulla echinocandica</name>
    <dbReference type="NCBI Taxonomy" id="2656787"/>
    <lineage>
        <taxon>Eukaryota</taxon>
        <taxon>Fungi</taxon>
        <taxon>Dikarya</taxon>
        <taxon>Ascomycota</taxon>
        <taxon>Pezizomycotina</taxon>
        <taxon>Leotiomycetes</taxon>
        <taxon>Helotiales</taxon>
        <taxon>Pleuroascaceae</taxon>
        <taxon>Venustampulla</taxon>
    </lineage>
</organism>
<dbReference type="Proteomes" id="UP000254866">
    <property type="component" value="Unassembled WGS sequence"/>
</dbReference>
<evidence type="ECO:0000256" key="1">
    <source>
        <dbReference type="ARBA" id="ARBA00022801"/>
    </source>
</evidence>
<dbReference type="RefSeq" id="XP_031868604.1">
    <property type="nucleotide sequence ID" value="XM_032015183.1"/>
</dbReference>
<dbReference type="InterPro" id="IPR013094">
    <property type="entry name" value="AB_hydrolase_3"/>
</dbReference>
<evidence type="ECO:0000259" key="2">
    <source>
        <dbReference type="Pfam" id="PF07859"/>
    </source>
</evidence>
<proteinExistence type="predicted"/>
<keyword evidence="4" id="KW-1185">Reference proteome</keyword>
<accession>A0A370TKA3</accession>
<evidence type="ECO:0000313" key="3">
    <source>
        <dbReference type="EMBL" id="RDL35948.1"/>
    </source>
</evidence>
<dbReference type="AlphaFoldDB" id="A0A370TKA3"/>
<reference evidence="3 4" key="1">
    <citation type="journal article" date="2018" name="IMA Fungus">
        <title>IMA Genome-F 9: Draft genome sequence of Annulohypoxylon stygium, Aspergillus mulundensis, Berkeleyomyces basicola (syn. Thielaviopsis basicola), Ceratocystis smalleyi, two Cercospora beticola strains, Coleophoma cylindrospora, Fusarium fracticaudum, Phialophora cf. hyalina, and Morchella septimelata.</title>
        <authorList>
            <person name="Wingfield B.D."/>
            <person name="Bills G.F."/>
            <person name="Dong Y."/>
            <person name="Huang W."/>
            <person name="Nel W.J."/>
            <person name="Swalarsk-Parry B.S."/>
            <person name="Vaghefi N."/>
            <person name="Wilken P.M."/>
            <person name="An Z."/>
            <person name="de Beer Z.W."/>
            <person name="De Vos L."/>
            <person name="Chen L."/>
            <person name="Duong T.A."/>
            <person name="Gao Y."/>
            <person name="Hammerbacher A."/>
            <person name="Kikkert J.R."/>
            <person name="Li Y."/>
            <person name="Li H."/>
            <person name="Li K."/>
            <person name="Li Q."/>
            <person name="Liu X."/>
            <person name="Ma X."/>
            <person name="Naidoo K."/>
            <person name="Pethybridge S.J."/>
            <person name="Sun J."/>
            <person name="Steenkamp E.T."/>
            <person name="van der Nest M.A."/>
            <person name="van Wyk S."/>
            <person name="Wingfield M.J."/>
            <person name="Xiong C."/>
            <person name="Yue Q."/>
            <person name="Zhang X."/>
        </authorList>
    </citation>
    <scope>NUCLEOTIDE SEQUENCE [LARGE SCALE GENOMIC DNA]</scope>
    <source>
        <strain evidence="3 4">BP 5553</strain>
    </source>
</reference>
<keyword evidence="1" id="KW-0378">Hydrolase</keyword>
<feature type="domain" description="Alpha/beta hydrolase fold-3" evidence="2">
    <location>
        <begin position="119"/>
        <end position="308"/>
    </location>
</feature>
<dbReference type="EMBL" id="NPIC01000005">
    <property type="protein sequence ID" value="RDL35948.1"/>
    <property type="molecule type" value="Genomic_DNA"/>
</dbReference>
<dbReference type="PANTHER" id="PTHR48081">
    <property type="entry name" value="AB HYDROLASE SUPERFAMILY PROTEIN C4A8.06C"/>
    <property type="match status" value="1"/>
</dbReference>
<dbReference type="GeneID" id="43599409"/>
<dbReference type="GO" id="GO:0016787">
    <property type="term" value="F:hydrolase activity"/>
    <property type="evidence" value="ECO:0007669"/>
    <property type="project" value="UniProtKB-KW"/>
</dbReference>
<dbReference type="Gene3D" id="3.40.50.1820">
    <property type="entry name" value="alpha/beta hydrolase"/>
    <property type="match status" value="1"/>
</dbReference>
<name>A0A370TKA3_9HELO</name>
<dbReference type="SUPFAM" id="SSF53474">
    <property type="entry name" value="alpha/beta-Hydrolases"/>
    <property type="match status" value="1"/>
</dbReference>
<comment type="caution">
    <text evidence="3">The sequence shown here is derived from an EMBL/GenBank/DDBJ whole genome shotgun (WGS) entry which is preliminary data.</text>
</comment>
<dbReference type="STRING" id="2656787.A0A370TKA3"/>
<evidence type="ECO:0000313" key="4">
    <source>
        <dbReference type="Proteomes" id="UP000254866"/>
    </source>
</evidence>
<dbReference type="Pfam" id="PF07859">
    <property type="entry name" value="Abhydrolase_3"/>
    <property type="match status" value="1"/>
</dbReference>
<sequence>MHLPVMSSDTKSSRTSLATTITMATEFPILDTMSTLMDPEPPRIVLPPPPFHLRIAYFVSLWSFKAFFSFCLGVSRLFQRRRAGLLRPEVKAYQIRPDLKNRIFRPEGSENEKLPLYLDVHGGGWAVADPETDDEFCSFIAQTFNIIVVSINYHKSPTYKYPHAAEDIAAIADAVINDRTLRIDEKKIVIGGFSAGGNLAFAASQLEILRGRISSIVGLYPALDLSETLKAKLERRPKNAPYDILKTSANFLDWAYVPRGVDRRDPLLSPCYARREDLPPNVYLVGAEYDMLCYEAERMAEVLAAEAGGERRDMPSIPKGDGWQQGNVRWECARGRDHAFTHITKRGRKERERVKFCQEMYCRVGTWLREEVWADSSVP</sequence>
<gene>
    <name evidence="3" type="ORF">BP5553_06560</name>
</gene>